<evidence type="ECO:0000313" key="8">
    <source>
        <dbReference type="EMBL" id="KAJ9613122.1"/>
    </source>
</evidence>
<comment type="caution">
    <text evidence="8">The sequence shown here is derived from an EMBL/GenBank/DDBJ whole genome shotgun (WGS) entry which is preliminary data.</text>
</comment>
<dbReference type="NCBIfam" id="TIGR02727">
    <property type="entry name" value="MTHFS_bact"/>
    <property type="match status" value="1"/>
</dbReference>
<dbReference type="GO" id="GO:0046872">
    <property type="term" value="F:metal ion binding"/>
    <property type="evidence" value="ECO:0007669"/>
    <property type="project" value="UniProtKB-KW"/>
</dbReference>
<feature type="binding site" evidence="6">
    <location>
        <begin position="163"/>
        <end position="171"/>
    </location>
    <ligand>
        <name>ATP</name>
        <dbReference type="ChEBI" id="CHEBI:30616"/>
    </ligand>
</feature>
<dbReference type="InterPro" id="IPR037171">
    <property type="entry name" value="NagB/RpiA_transferase-like"/>
</dbReference>
<dbReference type="GO" id="GO:0005739">
    <property type="term" value="C:mitochondrion"/>
    <property type="evidence" value="ECO:0007669"/>
    <property type="project" value="TreeGrafter"/>
</dbReference>
<feature type="binding site" evidence="6">
    <location>
        <position position="59"/>
    </location>
    <ligand>
        <name>substrate</name>
    </ligand>
</feature>
<dbReference type="PIRSF" id="PIRSF006806">
    <property type="entry name" value="FTHF_cligase"/>
    <property type="match status" value="1"/>
</dbReference>
<dbReference type="PANTHER" id="PTHR23407:SF1">
    <property type="entry name" value="5-FORMYLTETRAHYDROFOLATE CYCLO-LIGASE"/>
    <property type="match status" value="1"/>
</dbReference>
<dbReference type="PANTHER" id="PTHR23407">
    <property type="entry name" value="ATPASE INHIBITOR/5-FORMYLTETRAHYDROFOLATE CYCLO-LIGASE"/>
    <property type="match status" value="1"/>
</dbReference>
<keyword evidence="3 6" id="KW-0067">ATP-binding</keyword>
<evidence type="ECO:0000313" key="9">
    <source>
        <dbReference type="Proteomes" id="UP001172673"/>
    </source>
</evidence>
<dbReference type="GO" id="GO:0035999">
    <property type="term" value="P:tetrahydrofolate interconversion"/>
    <property type="evidence" value="ECO:0007669"/>
    <property type="project" value="TreeGrafter"/>
</dbReference>
<dbReference type="AlphaFoldDB" id="A0AA38XGS9"/>
<dbReference type="Pfam" id="PF01812">
    <property type="entry name" value="5-FTHF_cyc-lig"/>
    <property type="match status" value="1"/>
</dbReference>
<organism evidence="8 9">
    <name type="scientific">Cladophialophora chaetospira</name>
    <dbReference type="NCBI Taxonomy" id="386627"/>
    <lineage>
        <taxon>Eukaryota</taxon>
        <taxon>Fungi</taxon>
        <taxon>Dikarya</taxon>
        <taxon>Ascomycota</taxon>
        <taxon>Pezizomycotina</taxon>
        <taxon>Eurotiomycetes</taxon>
        <taxon>Chaetothyriomycetidae</taxon>
        <taxon>Chaetothyriales</taxon>
        <taxon>Herpotrichiellaceae</taxon>
        <taxon>Cladophialophora</taxon>
    </lineage>
</organism>
<dbReference type="EC" id="6.3.3.2" evidence="5 7"/>
<dbReference type="Proteomes" id="UP001172673">
    <property type="component" value="Unassembled WGS sequence"/>
</dbReference>
<evidence type="ECO:0000256" key="7">
    <source>
        <dbReference type="RuleBase" id="RU361279"/>
    </source>
</evidence>
<comment type="catalytic activity">
    <reaction evidence="4 7">
        <text>(6S)-5-formyl-5,6,7,8-tetrahydrofolate + ATP = (6R)-5,10-methenyltetrahydrofolate + ADP + phosphate</text>
        <dbReference type="Rhea" id="RHEA:10488"/>
        <dbReference type="ChEBI" id="CHEBI:30616"/>
        <dbReference type="ChEBI" id="CHEBI:43474"/>
        <dbReference type="ChEBI" id="CHEBI:57455"/>
        <dbReference type="ChEBI" id="CHEBI:57457"/>
        <dbReference type="ChEBI" id="CHEBI:456216"/>
        <dbReference type="EC" id="6.3.3.2"/>
    </reaction>
</comment>
<dbReference type="GO" id="GO:0030272">
    <property type="term" value="F:5-formyltetrahydrofolate cyclo-ligase activity"/>
    <property type="evidence" value="ECO:0007669"/>
    <property type="project" value="UniProtKB-EC"/>
</dbReference>
<keyword evidence="7" id="KW-0479">Metal-binding</keyword>
<dbReference type="GO" id="GO:0009396">
    <property type="term" value="P:folic acid-containing compound biosynthetic process"/>
    <property type="evidence" value="ECO:0007669"/>
    <property type="project" value="TreeGrafter"/>
</dbReference>
<dbReference type="EMBL" id="JAPDRK010000004">
    <property type="protein sequence ID" value="KAJ9613122.1"/>
    <property type="molecule type" value="Genomic_DNA"/>
</dbReference>
<feature type="binding site" evidence="6">
    <location>
        <begin position="7"/>
        <end position="11"/>
    </location>
    <ligand>
        <name>ATP</name>
        <dbReference type="ChEBI" id="CHEBI:30616"/>
    </ligand>
</feature>
<dbReference type="InterPro" id="IPR002698">
    <property type="entry name" value="FTHF_cligase"/>
</dbReference>
<evidence type="ECO:0000256" key="3">
    <source>
        <dbReference type="ARBA" id="ARBA00022840"/>
    </source>
</evidence>
<comment type="cofactor">
    <cofactor evidence="7">
        <name>Mg(2+)</name>
        <dbReference type="ChEBI" id="CHEBI:18420"/>
    </cofactor>
</comment>
<evidence type="ECO:0000256" key="1">
    <source>
        <dbReference type="ARBA" id="ARBA00010638"/>
    </source>
</evidence>
<evidence type="ECO:0000256" key="2">
    <source>
        <dbReference type="ARBA" id="ARBA00022741"/>
    </source>
</evidence>
<comment type="similarity">
    <text evidence="1 7">Belongs to the 5-formyltetrahydrofolate cyclo-ligase family.</text>
</comment>
<gene>
    <name evidence="8" type="ORF">H2200_003063</name>
</gene>
<protein>
    <recommendedName>
        <fullName evidence="5 7">5-formyltetrahydrofolate cyclo-ligase</fullName>
        <ecNumber evidence="5 7">6.3.3.2</ecNumber>
    </recommendedName>
</protein>
<dbReference type="InterPro" id="IPR024185">
    <property type="entry name" value="FTHF_cligase-like_sf"/>
</dbReference>
<sequence length="228" mass="25289">MALKERKTALRKQITAELKKLDPGEIERQSATITRMILQLPAYQKAKSLAVFLSMPGREASTRDIVLHSLDNGKSVFVPYLHPGELPGSRIMDMLELHNKEDFESLKSDAWGIPSLAEDSVGNRRNALGGMGISNTVPDQQDSFPPLDIIFMPAVAFDESHYRLGHGKGFYDRYLARYESALDSTQGEQAMPLLVGISLRQQVLPPGESVPADEHDWTVDQVVVAEMA</sequence>
<dbReference type="SUPFAM" id="SSF100950">
    <property type="entry name" value="NagB/RpiA/CoA transferase-like"/>
    <property type="match status" value="1"/>
</dbReference>
<reference evidence="8" key="1">
    <citation type="submission" date="2022-10" db="EMBL/GenBank/DDBJ databases">
        <title>Culturing micro-colonial fungi from biological soil crusts in the Mojave desert and describing Neophaeococcomyces mojavensis, and introducing the new genera and species Taxawa tesnikishii.</title>
        <authorList>
            <person name="Kurbessoian T."/>
            <person name="Stajich J.E."/>
        </authorList>
    </citation>
    <scope>NUCLEOTIDE SEQUENCE</scope>
    <source>
        <strain evidence="8">TK_41</strain>
    </source>
</reference>
<evidence type="ECO:0000256" key="5">
    <source>
        <dbReference type="ARBA" id="ARBA00038966"/>
    </source>
</evidence>
<dbReference type="GO" id="GO:0005524">
    <property type="term" value="F:ATP binding"/>
    <property type="evidence" value="ECO:0007669"/>
    <property type="project" value="UniProtKB-KW"/>
</dbReference>
<feature type="binding site" evidence="6">
    <location>
        <position position="53"/>
    </location>
    <ligand>
        <name>substrate</name>
    </ligand>
</feature>
<keyword evidence="2 6" id="KW-0547">Nucleotide-binding</keyword>
<proteinExistence type="inferred from homology"/>
<dbReference type="Gene3D" id="3.40.50.10420">
    <property type="entry name" value="NagB/RpiA/CoA transferase-like"/>
    <property type="match status" value="1"/>
</dbReference>
<accession>A0AA38XGS9</accession>
<keyword evidence="7" id="KW-0460">Magnesium</keyword>
<keyword evidence="9" id="KW-1185">Reference proteome</keyword>
<evidence type="ECO:0000256" key="4">
    <source>
        <dbReference type="ARBA" id="ARBA00036539"/>
    </source>
</evidence>
<name>A0AA38XGS9_9EURO</name>
<evidence type="ECO:0000256" key="6">
    <source>
        <dbReference type="PIRSR" id="PIRSR006806-1"/>
    </source>
</evidence>